<dbReference type="SUPFAM" id="SSF50346">
    <property type="entry name" value="PRC-barrel domain"/>
    <property type="match status" value="1"/>
</dbReference>
<dbReference type="Proteomes" id="UP000092389">
    <property type="component" value="Unassembled WGS sequence"/>
</dbReference>
<evidence type="ECO:0000313" key="2">
    <source>
        <dbReference type="EMBL" id="OBH70434.1"/>
    </source>
</evidence>
<dbReference type="GO" id="GO:0030077">
    <property type="term" value="C:plasma membrane light-harvesting complex"/>
    <property type="evidence" value="ECO:0007669"/>
    <property type="project" value="InterPro"/>
</dbReference>
<evidence type="ECO:0000259" key="1">
    <source>
        <dbReference type="Pfam" id="PF05239"/>
    </source>
</evidence>
<proteinExistence type="predicted"/>
<reference evidence="2 3" key="1">
    <citation type="submission" date="2016-06" db="EMBL/GenBank/DDBJ databases">
        <authorList>
            <person name="Kjaerup R.B."/>
            <person name="Dalgaard T.S."/>
            <person name="Juul-Madsen H.R."/>
        </authorList>
    </citation>
    <scope>NUCLEOTIDE SEQUENCE [LARGE SCALE GENOMIC DNA]</scope>
    <source>
        <strain evidence="2 3">E152</strain>
    </source>
</reference>
<dbReference type="RefSeq" id="WP_067911795.1">
    <property type="nucleotide sequence ID" value="NZ_LZJP01000096.1"/>
</dbReference>
<feature type="domain" description="PRC-barrel" evidence="1">
    <location>
        <begin position="24"/>
        <end position="79"/>
    </location>
</feature>
<dbReference type="InterPro" id="IPR014747">
    <property type="entry name" value="Bac_photo_RC_H_C"/>
</dbReference>
<gene>
    <name evidence="2" type="ORF">A5683_00510</name>
</gene>
<dbReference type="AlphaFoldDB" id="A0A1A2T1Y2"/>
<dbReference type="OrthoDB" id="4738165at2"/>
<evidence type="ECO:0000313" key="3">
    <source>
        <dbReference type="Proteomes" id="UP000092389"/>
    </source>
</evidence>
<dbReference type="Gene3D" id="3.90.50.10">
    <property type="entry name" value="Photosynthetic Reaction Center, subunit H, domain 2"/>
    <property type="match status" value="1"/>
</dbReference>
<accession>A0A1A2T1Y2</accession>
<dbReference type="InterPro" id="IPR011033">
    <property type="entry name" value="PRC_barrel-like_sf"/>
</dbReference>
<dbReference type="GO" id="GO:0019684">
    <property type="term" value="P:photosynthesis, light reaction"/>
    <property type="evidence" value="ECO:0007669"/>
    <property type="project" value="InterPro"/>
</dbReference>
<organism evidence="2 3">
    <name type="scientific">Mycobacterium mantenii</name>
    <dbReference type="NCBI Taxonomy" id="560555"/>
    <lineage>
        <taxon>Bacteria</taxon>
        <taxon>Bacillati</taxon>
        <taxon>Actinomycetota</taxon>
        <taxon>Actinomycetes</taxon>
        <taxon>Mycobacteriales</taxon>
        <taxon>Mycobacteriaceae</taxon>
        <taxon>Mycobacterium</taxon>
        <taxon>Mycobacterium avium complex (MAC)</taxon>
    </lineage>
</organism>
<sequence>MTTEADTALIKLTGTVVKVKNATDDMRGRQVKDKDHKHFGRVHDVFVDDRERKPRFLLVDHGGLLGIGEKKSFIPVDVIEATTSDDVFVGDAHDHICGAPAYEAGLVNNDDYQSRVCGYYGCLPYWSSGYVYPSFNL</sequence>
<dbReference type="InterPro" id="IPR027275">
    <property type="entry name" value="PRC-brl_dom"/>
</dbReference>
<dbReference type="Pfam" id="PF05239">
    <property type="entry name" value="PRC"/>
    <property type="match status" value="1"/>
</dbReference>
<protein>
    <submittedName>
        <fullName evidence="2">PRC-barrel domain-containing protein</fullName>
    </submittedName>
</protein>
<dbReference type="EMBL" id="LZJU01000149">
    <property type="protein sequence ID" value="OBH70434.1"/>
    <property type="molecule type" value="Genomic_DNA"/>
</dbReference>
<name>A0A1A2T1Y2_MYCNT</name>
<comment type="caution">
    <text evidence="2">The sequence shown here is derived from an EMBL/GenBank/DDBJ whole genome shotgun (WGS) entry which is preliminary data.</text>
</comment>